<evidence type="ECO:0000313" key="3">
    <source>
        <dbReference type="Proteomes" id="UP000317835"/>
    </source>
</evidence>
<evidence type="ECO:0000256" key="1">
    <source>
        <dbReference type="SAM" id="MobiDB-lite"/>
    </source>
</evidence>
<sequence length="99" mass="10491">MQHYKKGNQAGNQGGRPSLDTPGRLVALSRGIVEGLSRDRAAEAAGTGKRTLHRWIKAGRAGAARSAELAEAVATAEPLAGWGRSILPVARELIRLRVI</sequence>
<keyword evidence="3" id="KW-1185">Reference proteome</keyword>
<dbReference type="KEGG" id="tpla:ElP_01840"/>
<protein>
    <submittedName>
        <fullName evidence="2">Uncharacterized protein</fullName>
    </submittedName>
</protein>
<evidence type="ECO:0000313" key="2">
    <source>
        <dbReference type="EMBL" id="QDV32356.1"/>
    </source>
</evidence>
<dbReference type="Proteomes" id="UP000317835">
    <property type="component" value="Chromosome"/>
</dbReference>
<gene>
    <name evidence="2" type="ORF">ElP_01840</name>
</gene>
<reference evidence="2 3" key="1">
    <citation type="submission" date="2019-02" db="EMBL/GenBank/DDBJ databases">
        <title>Deep-cultivation of Planctomycetes and their phenomic and genomic characterization uncovers novel biology.</title>
        <authorList>
            <person name="Wiegand S."/>
            <person name="Jogler M."/>
            <person name="Boedeker C."/>
            <person name="Pinto D."/>
            <person name="Vollmers J."/>
            <person name="Rivas-Marin E."/>
            <person name="Kohn T."/>
            <person name="Peeters S.H."/>
            <person name="Heuer A."/>
            <person name="Rast P."/>
            <person name="Oberbeckmann S."/>
            <person name="Bunk B."/>
            <person name="Jeske O."/>
            <person name="Meyerdierks A."/>
            <person name="Storesund J.E."/>
            <person name="Kallscheuer N."/>
            <person name="Luecker S."/>
            <person name="Lage O.M."/>
            <person name="Pohl T."/>
            <person name="Merkel B.J."/>
            <person name="Hornburger P."/>
            <person name="Mueller R.-W."/>
            <person name="Bruemmer F."/>
            <person name="Labrenz M."/>
            <person name="Spormann A.M."/>
            <person name="Op den Camp H."/>
            <person name="Overmann J."/>
            <person name="Amann R."/>
            <person name="Jetten M.S.M."/>
            <person name="Mascher T."/>
            <person name="Medema M.H."/>
            <person name="Devos D.P."/>
            <person name="Kaster A.-K."/>
            <person name="Ovreas L."/>
            <person name="Rohde M."/>
            <person name="Galperin M.Y."/>
            <person name="Jogler C."/>
        </authorList>
    </citation>
    <scope>NUCLEOTIDE SEQUENCE [LARGE SCALE GENOMIC DNA]</scope>
    <source>
        <strain evidence="2 3">ElP</strain>
    </source>
</reference>
<feature type="region of interest" description="Disordered" evidence="1">
    <location>
        <begin position="1"/>
        <end position="23"/>
    </location>
</feature>
<name>A0A518GUV5_9BACT</name>
<proteinExistence type="predicted"/>
<dbReference type="RefSeq" id="WP_145266391.1">
    <property type="nucleotide sequence ID" value="NZ_CP036426.1"/>
</dbReference>
<organism evidence="2 3">
    <name type="scientific">Tautonia plasticadhaerens</name>
    <dbReference type="NCBI Taxonomy" id="2527974"/>
    <lineage>
        <taxon>Bacteria</taxon>
        <taxon>Pseudomonadati</taxon>
        <taxon>Planctomycetota</taxon>
        <taxon>Planctomycetia</taxon>
        <taxon>Isosphaerales</taxon>
        <taxon>Isosphaeraceae</taxon>
        <taxon>Tautonia</taxon>
    </lineage>
</organism>
<accession>A0A518GUV5</accession>
<dbReference type="EMBL" id="CP036426">
    <property type="protein sequence ID" value="QDV32356.1"/>
    <property type="molecule type" value="Genomic_DNA"/>
</dbReference>
<dbReference type="AlphaFoldDB" id="A0A518GUV5"/>